<dbReference type="Gene3D" id="1.10.418.20">
    <property type="match status" value="1"/>
</dbReference>
<organism evidence="5 6">
    <name type="scientific">Brachionus calyciflorus</name>
    <dbReference type="NCBI Taxonomy" id="104777"/>
    <lineage>
        <taxon>Eukaryota</taxon>
        <taxon>Metazoa</taxon>
        <taxon>Spiralia</taxon>
        <taxon>Gnathifera</taxon>
        <taxon>Rotifera</taxon>
        <taxon>Eurotatoria</taxon>
        <taxon>Monogononta</taxon>
        <taxon>Pseudotrocha</taxon>
        <taxon>Ploima</taxon>
        <taxon>Brachionidae</taxon>
        <taxon>Brachionus</taxon>
    </lineage>
</organism>
<evidence type="ECO:0000256" key="1">
    <source>
        <dbReference type="ARBA" id="ARBA00005234"/>
    </source>
</evidence>
<evidence type="ECO:0000313" key="6">
    <source>
        <dbReference type="Proteomes" id="UP000663879"/>
    </source>
</evidence>
<dbReference type="PROSITE" id="PS50600">
    <property type="entry name" value="ULP_PROTEASE"/>
    <property type="match status" value="1"/>
</dbReference>
<dbReference type="InterPro" id="IPR003653">
    <property type="entry name" value="Peptidase_C48_C"/>
</dbReference>
<feature type="non-terminal residue" evidence="5">
    <location>
        <position position="281"/>
    </location>
</feature>
<gene>
    <name evidence="5" type="ORF">OXX778_LOCUS11087</name>
</gene>
<accession>A0A813Z6P3</accession>
<evidence type="ECO:0000259" key="4">
    <source>
        <dbReference type="PROSITE" id="PS50600"/>
    </source>
</evidence>
<proteinExistence type="inferred from homology"/>
<dbReference type="GO" id="GO:0006508">
    <property type="term" value="P:proteolysis"/>
    <property type="evidence" value="ECO:0007669"/>
    <property type="project" value="UniProtKB-KW"/>
</dbReference>
<evidence type="ECO:0000256" key="3">
    <source>
        <dbReference type="ARBA" id="ARBA00022801"/>
    </source>
</evidence>
<comment type="similarity">
    <text evidence="1">Belongs to the peptidase C48 family.</text>
</comment>
<keyword evidence="2" id="KW-0645">Protease</keyword>
<dbReference type="Gene3D" id="3.30.310.130">
    <property type="entry name" value="Ubiquitin-related"/>
    <property type="match status" value="1"/>
</dbReference>
<dbReference type="GO" id="GO:0008234">
    <property type="term" value="F:cysteine-type peptidase activity"/>
    <property type="evidence" value="ECO:0007669"/>
    <property type="project" value="InterPro"/>
</dbReference>
<dbReference type="Pfam" id="PF02902">
    <property type="entry name" value="Peptidase_C48"/>
    <property type="match status" value="1"/>
</dbReference>
<keyword evidence="3" id="KW-0378">Hydrolase</keyword>
<evidence type="ECO:0000313" key="5">
    <source>
        <dbReference type="EMBL" id="CAF0894607.1"/>
    </source>
</evidence>
<dbReference type="SUPFAM" id="SSF54001">
    <property type="entry name" value="Cysteine proteinases"/>
    <property type="match status" value="1"/>
</dbReference>
<dbReference type="OrthoDB" id="6612333at2759"/>
<dbReference type="InterPro" id="IPR038765">
    <property type="entry name" value="Papain-like_cys_pep_sf"/>
</dbReference>
<dbReference type="EMBL" id="CAJNOC010001835">
    <property type="protein sequence ID" value="CAF0894607.1"/>
    <property type="molecule type" value="Genomic_DNA"/>
</dbReference>
<evidence type="ECO:0000256" key="2">
    <source>
        <dbReference type="ARBA" id="ARBA00022670"/>
    </source>
</evidence>
<dbReference type="AlphaFoldDB" id="A0A813Z6P3"/>
<comment type="caution">
    <text evidence="5">The sequence shown here is derived from an EMBL/GenBank/DDBJ whole genome shotgun (WGS) entry which is preliminary data.</text>
</comment>
<keyword evidence="6" id="KW-1185">Reference proteome</keyword>
<protein>
    <recommendedName>
        <fullName evidence="4">Ubiquitin-like protease family profile domain-containing protein</fullName>
    </recommendedName>
</protein>
<sequence>IKVHSSQELKTDLDENYIGFEINPVVVKASNYEIRRSDLNDVASGACLRVLKISKTELSLLFCPLFLRGNHWALLLFEVKSKLIKYFDWICSIDSCVVTKICSTLGKYAIKLNGKISSETSYPKQQSNGTDCGVFTLPFFIENNDLVNFVIKPTRVCLYRNYKNSNDVKTSETLIDLFLHNSDFVDETNSIECPFSDHNFVIAKLSIIKQSAIRKKIICRDLCFENLKRISSLVDEIEQKELKNFMTIDEKFKRSLQDEDKEIFEYFKSKFKQINDEKLSF</sequence>
<reference evidence="5" key="1">
    <citation type="submission" date="2021-02" db="EMBL/GenBank/DDBJ databases">
        <authorList>
            <person name="Nowell W R."/>
        </authorList>
    </citation>
    <scope>NUCLEOTIDE SEQUENCE</scope>
    <source>
        <strain evidence="5">Ploen Becks lab</strain>
    </source>
</reference>
<name>A0A813Z6P3_9BILA</name>
<dbReference type="Proteomes" id="UP000663879">
    <property type="component" value="Unassembled WGS sequence"/>
</dbReference>
<feature type="domain" description="Ubiquitin-like protease family profile" evidence="4">
    <location>
        <begin position="1"/>
        <end position="143"/>
    </location>
</feature>